<gene>
    <name evidence="2" type="ORF">DXT99_09855</name>
</gene>
<evidence type="ECO:0000313" key="3">
    <source>
        <dbReference type="Proteomes" id="UP000256708"/>
    </source>
</evidence>
<dbReference type="AlphaFoldDB" id="A0A3D8LDD2"/>
<accession>A0A3D8LDD2</accession>
<organism evidence="2 3">
    <name type="scientific">Pontibacter diazotrophicus</name>
    <dbReference type="NCBI Taxonomy" id="1400979"/>
    <lineage>
        <taxon>Bacteria</taxon>
        <taxon>Pseudomonadati</taxon>
        <taxon>Bacteroidota</taxon>
        <taxon>Cytophagia</taxon>
        <taxon>Cytophagales</taxon>
        <taxon>Hymenobacteraceae</taxon>
        <taxon>Pontibacter</taxon>
    </lineage>
</organism>
<comment type="caution">
    <text evidence="2">The sequence shown here is derived from an EMBL/GenBank/DDBJ whole genome shotgun (WGS) entry which is preliminary data.</text>
</comment>
<dbReference type="OrthoDB" id="622163at2"/>
<keyword evidence="3" id="KW-1185">Reference proteome</keyword>
<dbReference type="Gene3D" id="1.25.40.390">
    <property type="match status" value="1"/>
</dbReference>
<dbReference type="Proteomes" id="UP000256708">
    <property type="component" value="Unassembled WGS sequence"/>
</dbReference>
<feature type="signal peptide" evidence="1">
    <location>
        <begin position="1"/>
        <end position="24"/>
    </location>
</feature>
<dbReference type="InterPro" id="IPR011990">
    <property type="entry name" value="TPR-like_helical_dom_sf"/>
</dbReference>
<name>A0A3D8LDD2_9BACT</name>
<feature type="chain" id="PRO_5017785293" evidence="1">
    <location>
        <begin position="25"/>
        <end position="472"/>
    </location>
</feature>
<dbReference type="EMBL" id="QRGR01000009">
    <property type="protein sequence ID" value="RDV15353.1"/>
    <property type="molecule type" value="Genomic_DNA"/>
</dbReference>
<evidence type="ECO:0000256" key="1">
    <source>
        <dbReference type="SAM" id="SignalP"/>
    </source>
</evidence>
<dbReference type="Pfam" id="PF12771">
    <property type="entry name" value="SusD-like_2"/>
    <property type="match status" value="1"/>
</dbReference>
<dbReference type="InterPro" id="IPR041662">
    <property type="entry name" value="SusD-like_2"/>
</dbReference>
<protein>
    <submittedName>
        <fullName evidence="2">SusD/RagB family nutrient-binding outer membrane lipoprotein</fullName>
    </submittedName>
</protein>
<dbReference type="PROSITE" id="PS51257">
    <property type="entry name" value="PROKAR_LIPOPROTEIN"/>
    <property type="match status" value="1"/>
</dbReference>
<keyword evidence="2" id="KW-0449">Lipoprotein</keyword>
<proteinExistence type="predicted"/>
<reference evidence="3" key="1">
    <citation type="submission" date="2018-08" db="EMBL/GenBank/DDBJ databases">
        <authorList>
            <person name="Liu Z.-W."/>
            <person name="Du Z.-J."/>
        </authorList>
    </citation>
    <scope>NUCLEOTIDE SEQUENCE [LARGE SCALE GENOMIC DNA]</scope>
    <source>
        <strain evidence="3">H4X</strain>
    </source>
</reference>
<evidence type="ECO:0000313" key="2">
    <source>
        <dbReference type="EMBL" id="RDV15353.1"/>
    </source>
</evidence>
<keyword evidence="1" id="KW-0732">Signal</keyword>
<dbReference type="SUPFAM" id="SSF48452">
    <property type="entry name" value="TPR-like"/>
    <property type="match status" value="1"/>
</dbReference>
<sequence length="472" mass="51739">MKKIFRYTFALVMMGALFSLQSCEDYFDLDENPNLVNNPPLATMLATTTQKTGLNSQRVANITSYFVQYLAGPVAGGSTDTYQVTDYTSTWDALYLAMADIYDMKQKGIEAGASDYVGVANVLMAYNLSLVTDLWGDAPYSEAFVSTTLTPGFDSQEELYNTSLQLLDEAIAELSKTDSNVLLDPDSDLIHGGDKENWIKTAYALKARFLNKVSETSSYNPEAVLSAVDNAYTSNADNATMGVFQTRNPWATVALNNENLVLGGWLSEQFVEHLKGTTTGVFDPRIAQITDTTITGEYIGTPNGVGNVGSASNTVRDESYISRNSPLSGDESPLIIISYPEVKLIEAEAALRAGQTDRAYAAYLEAIEASMDLLEVDPAAAEEYLSDPAVAVGASDLTLDLIFNEKYVVTYLNPEAWNDARRYDYAYEGFELPANADLSTFIRRVAYPQGEASKNPNTPDSPVLSEELWWDE</sequence>
<dbReference type="RefSeq" id="WP_115565371.1">
    <property type="nucleotide sequence ID" value="NZ_QRGR01000009.1"/>
</dbReference>